<name>A0A930YE22_9ACTN</name>
<dbReference type="InterPro" id="IPR000182">
    <property type="entry name" value="GNAT_dom"/>
</dbReference>
<sequence length="200" mass="21212">MSRLIEAAARDAATLAGVRAIYEDAFPADLRADFESLLSDRLVVRVDAGGAPEGFALVRALGDTGWTFLRYYAVGVRGGGIGSAMLDELCALLAGEGGALLVWDVEDPDEPGLSAAHVEEHRRRIAFYERNGGVLLPVRDYAPPHGADLDGHDPALRLMCRVLDGGPTPPAADVLLAAMTLRYEVPADHPAVQRALASLS</sequence>
<dbReference type="RefSeq" id="WP_194504322.1">
    <property type="nucleotide sequence ID" value="NZ_JADIVZ010000009.1"/>
</dbReference>
<protein>
    <recommendedName>
        <fullName evidence="1">N-acetyltransferase domain-containing protein</fullName>
    </recommendedName>
</protein>
<dbReference type="AlphaFoldDB" id="A0A930YE22"/>
<evidence type="ECO:0000313" key="3">
    <source>
        <dbReference type="Proteomes" id="UP000656804"/>
    </source>
</evidence>
<evidence type="ECO:0000259" key="1">
    <source>
        <dbReference type="PROSITE" id="PS51186"/>
    </source>
</evidence>
<dbReference type="SUPFAM" id="SSF55729">
    <property type="entry name" value="Acyl-CoA N-acyltransferases (Nat)"/>
    <property type="match status" value="1"/>
</dbReference>
<proteinExistence type="predicted"/>
<dbReference type="Proteomes" id="UP000656804">
    <property type="component" value="Unassembled WGS sequence"/>
</dbReference>
<feature type="domain" description="N-acetyltransferase" evidence="1">
    <location>
        <begin position="5"/>
        <end position="163"/>
    </location>
</feature>
<accession>A0A930YE22</accession>
<reference evidence="2" key="1">
    <citation type="submission" date="2020-11" db="EMBL/GenBank/DDBJ databases">
        <title>Nocardioides sp. CBS4Y-1, whole genome shotgun sequence.</title>
        <authorList>
            <person name="Tuo L."/>
        </authorList>
    </citation>
    <scope>NUCLEOTIDE SEQUENCE</scope>
    <source>
        <strain evidence="2">CBS4Y-1</strain>
    </source>
</reference>
<organism evidence="2 3">
    <name type="scientific">Nocardioides acrostichi</name>
    <dbReference type="NCBI Taxonomy" id="2784339"/>
    <lineage>
        <taxon>Bacteria</taxon>
        <taxon>Bacillati</taxon>
        <taxon>Actinomycetota</taxon>
        <taxon>Actinomycetes</taxon>
        <taxon>Propionibacteriales</taxon>
        <taxon>Nocardioidaceae</taxon>
        <taxon>Nocardioides</taxon>
    </lineage>
</organism>
<dbReference type="EMBL" id="JADIVZ010000009">
    <property type="protein sequence ID" value="MBF4163059.1"/>
    <property type="molecule type" value="Genomic_DNA"/>
</dbReference>
<dbReference type="GO" id="GO:0016747">
    <property type="term" value="F:acyltransferase activity, transferring groups other than amino-acyl groups"/>
    <property type="evidence" value="ECO:0007669"/>
    <property type="project" value="InterPro"/>
</dbReference>
<comment type="caution">
    <text evidence="2">The sequence shown here is derived from an EMBL/GenBank/DDBJ whole genome shotgun (WGS) entry which is preliminary data.</text>
</comment>
<dbReference type="PROSITE" id="PS51186">
    <property type="entry name" value="GNAT"/>
    <property type="match status" value="1"/>
</dbReference>
<gene>
    <name evidence="2" type="ORF">ISG29_15290</name>
</gene>
<dbReference type="InterPro" id="IPR016181">
    <property type="entry name" value="Acyl_CoA_acyltransferase"/>
</dbReference>
<evidence type="ECO:0000313" key="2">
    <source>
        <dbReference type="EMBL" id="MBF4163059.1"/>
    </source>
</evidence>
<dbReference type="Gene3D" id="3.40.630.30">
    <property type="match status" value="1"/>
</dbReference>
<keyword evidence="3" id="KW-1185">Reference proteome</keyword>